<dbReference type="PANTHER" id="PTHR21392:SF0">
    <property type="entry name" value="TRNA-URIDINE AMINOCARBOXYPROPYLTRANSFERASE 2"/>
    <property type="match status" value="1"/>
</dbReference>
<dbReference type="AlphaFoldDB" id="A0A2S9YCF3"/>
<dbReference type="Proteomes" id="UP000237968">
    <property type="component" value="Unassembled WGS sequence"/>
</dbReference>
<proteinExistence type="inferred from homology"/>
<evidence type="ECO:0000313" key="8">
    <source>
        <dbReference type="Proteomes" id="UP000237968"/>
    </source>
</evidence>
<evidence type="ECO:0000256" key="3">
    <source>
        <dbReference type="ARBA" id="ARBA00022691"/>
    </source>
</evidence>
<evidence type="ECO:0000256" key="1">
    <source>
        <dbReference type="ARBA" id="ARBA00012386"/>
    </source>
</evidence>
<dbReference type="Pfam" id="PF03942">
    <property type="entry name" value="DTW"/>
    <property type="match status" value="1"/>
</dbReference>
<evidence type="ECO:0000256" key="4">
    <source>
        <dbReference type="ARBA" id="ARBA00022694"/>
    </source>
</evidence>
<evidence type="ECO:0000256" key="5">
    <source>
        <dbReference type="ARBA" id="ARBA00034489"/>
    </source>
</evidence>
<accession>A0A2S9YCF3</accession>
<sequence length="229" mass="25272">MGQRRFEATRCEGCGLHEQLCVCAQRPRLALKTAILVVQNNKERNKPTNTARLLPQVLDNCELIRFGARGVAFDPSPLTRPERDYSLIFPRVRDPEGRAPELAPPLDPARFAAGRAAAQTVVLLDGTWAQCSRMSRRVPELAAMQAFALPPGPPSHWGVRTPSEPSRISTFEAAVRVVELVEGPGPALALQTYFDQVAAGMLFMKAKLRSPAVPGHWIDERQRRFAPSS</sequence>
<reference evidence="7 8" key="1">
    <citation type="submission" date="2018-03" db="EMBL/GenBank/DDBJ databases">
        <title>Draft Genome Sequences of the Obligatory Marine Myxobacteria Enhygromyxa salina SWB005.</title>
        <authorList>
            <person name="Poehlein A."/>
            <person name="Moghaddam J.A."/>
            <person name="Harms H."/>
            <person name="Alanjari M."/>
            <person name="Koenig G.M."/>
            <person name="Daniel R."/>
            <person name="Schaeberle T.F."/>
        </authorList>
    </citation>
    <scope>NUCLEOTIDE SEQUENCE [LARGE SCALE GENOMIC DNA]</scope>
    <source>
        <strain evidence="7 8">SWB005</strain>
    </source>
</reference>
<dbReference type="InterPro" id="IPR005636">
    <property type="entry name" value="DTW"/>
</dbReference>
<dbReference type="EC" id="2.5.1.25" evidence="1"/>
<organism evidence="7 8">
    <name type="scientific">Enhygromyxa salina</name>
    <dbReference type="NCBI Taxonomy" id="215803"/>
    <lineage>
        <taxon>Bacteria</taxon>
        <taxon>Pseudomonadati</taxon>
        <taxon>Myxococcota</taxon>
        <taxon>Polyangia</taxon>
        <taxon>Nannocystales</taxon>
        <taxon>Nannocystaceae</taxon>
        <taxon>Enhygromyxa</taxon>
    </lineage>
</organism>
<dbReference type="PANTHER" id="PTHR21392">
    <property type="entry name" value="TRNA-URIDINE AMINOCARBOXYPROPYLTRANSFERASE 2"/>
    <property type="match status" value="1"/>
</dbReference>
<keyword evidence="8" id="KW-1185">Reference proteome</keyword>
<comment type="similarity">
    <text evidence="5">Belongs to the TDD superfamily. DTWD2 family.</text>
</comment>
<dbReference type="EMBL" id="PVNK01000112">
    <property type="protein sequence ID" value="PRQ02797.1"/>
    <property type="molecule type" value="Genomic_DNA"/>
</dbReference>
<keyword evidence="4" id="KW-0819">tRNA processing</keyword>
<gene>
    <name evidence="7" type="ORF">ENSA5_21500</name>
</gene>
<comment type="caution">
    <text evidence="7">The sequence shown here is derived from an EMBL/GenBank/DDBJ whole genome shotgun (WGS) entry which is preliminary data.</text>
</comment>
<evidence type="ECO:0000259" key="6">
    <source>
        <dbReference type="SMART" id="SM01144"/>
    </source>
</evidence>
<evidence type="ECO:0000256" key="2">
    <source>
        <dbReference type="ARBA" id="ARBA00022679"/>
    </source>
</evidence>
<dbReference type="RefSeq" id="WP_106391574.1">
    <property type="nucleotide sequence ID" value="NZ_PVNK01000112.1"/>
</dbReference>
<keyword evidence="2" id="KW-0808">Transferase</keyword>
<evidence type="ECO:0000313" key="7">
    <source>
        <dbReference type="EMBL" id="PRQ02797.1"/>
    </source>
</evidence>
<dbReference type="OrthoDB" id="268835at2"/>
<dbReference type="GO" id="GO:0016432">
    <property type="term" value="F:tRNA-uridine aminocarboxypropyltransferase activity"/>
    <property type="evidence" value="ECO:0007669"/>
    <property type="project" value="UniProtKB-EC"/>
</dbReference>
<feature type="domain" description="DTW" evidence="6">
    <location>
        <begin position="7"/>
        <end position="206"/>
    </location>
</feature>
<protein>
    <recommendedName>
        <fullName evidence="1">tRNA-uridine aminocarboxypropyltransferase</fullName>
        <ecNumber evidence="1">2.5.1.25</ecNumber>
    </recommendedName>
</protein>
<dbReference type="SMART" id="SM01144">
    <property type="entry name" value="DTW"/>
    <property type="match status" value="1"/>
</dbReference>
<name>A0A2S9YCF3_9BACT</name>
<keyword evidence="3" id="KW-0949">S-adenosyl-L-methionine</keyword>
<dbReference type="InterPro" id="IPR039262">
    <property type="entry name" value="DTWD2/TAPT"/>
</dbReference>
<dbReference type="GO" id="GO:0008033">
    <property type="term" value="P:tRNA processing"/>
    <property type="evidence" value="ECO:0007669"/>
    <property type="project" value="UniProtKB-KW"/>
</dbReference>